<evidence type="ECO:0000256" key="3">
    <source>
        <dbReference type="ARBA" id="ARBA00022741"/>
    </source>
</evidence>
<protein>
    <submittedName>
        <fullName evidence="6">ABC transporter ATP-binding protein</fullName>
    </submittedName>
    <submittedName>
        <fullName evidence="7">Putative ABC transport system ATP-binding protein</fullName>
    </submittedName>
</protein>
<dbReference type="InterPro" id="IPR017871">
    <property type="entry name" value="ABC_transporter-like_CS"/>
</dbReference>
<evidence type="ECO:0000313" key="8">
    <source>
        <dbReference type="Proteomes" id="UP000182135"/>
    </source>
</evidence>
<dbReference type="STRING" id="1529.SAMN04487885_11670"/>
<reference evidence="6 9" key="2">
    <citation type="submission" date="2018-03" db="EMBL/GenBank/DDBJ databases">
        <title>The uncultured portion of the human microbiome is neutrally assembled.</title>
        <authorList>
            <person name="Jeraldo P."/>
            <person name="Boardman L."/>
            <person name="White B.A."/>
            <person name="Nelson H."/>
            <person name="Goldenfeld N."/>
            <person name="Chia N."/>
        </authorList>
    </citation>
    <scope>NUCLEOTIDE SEQUENCE [LARGE SCALE GENOMIC DNA]</scope>
    <source>
        <strain evidence="6">CIM:MAG 903</strain>
    </source>
</reference>
<organism evidence="7 8">
    <name type="scientific">Clostridium cadaveris</name>
    <dbReference type="NCBI Taxonomy" id="1529"/>
    <lineage>
        <taxon>Bacteria</taxon>
        <taxon>Bacillati</taxon>
        <taxon>Bacillota</taxon>
        <taxon>Clostridia</taxon>
        <taxon>Eubacteriales</taxon>
        <taxon>Clostridiaceae</taxon>
        <taxon>Clostridium</taxon>
    </lineage>
</organism>
<dbReference type="Proteomes" id="UP000246114">
    <property type="component" value="Unassembled WGS sequence"/>
</dbReference>
<evidence type="ECO:0000313" key="9">
    <source>
        <dbReference type="Proteomes" id="UP000246114"/>
    </source>
</evidence>
<dbReference type="Proteomes" id="UP000182135">
    <property type="component" value="Unassembled WGS sequence"/>
</dbReference>
<keyword evidence="4 7" id="KW-0067">ATP-binding</keyword>
<dbReference type="Gene3D" id="3.40.50.300">
    <property type="entry name" value="P-loop containing nucleotide triphosphate hydrolases"/>
    <property type="match status" value="1"/>
</dbReference>
<keyword evidence="8" id="KW-1185">Reference proteome</keyword>
<keyword evidence="2" id="KW-0813">Transport</keyword>
<accession>A0A1I2MXN6</accession>
<evidence type="ECO:0000256" key="2">
    <source>
        <dbReference type="ARBA" id="ARBA00022448"/>
    </source>
</evidence>
<evidence type="ECO:0000256" key="4">
    <source>
        <dbReference type="ARBA" id="ARBA00022840"/>
    </source>
</evidence>
<evidence type="ECO:0000313" key="7">
    <source>
        <dbReference type="EMBL" id="SFF94227.1"/>
    </source>
</evidence>
<dbReference type="InterPro" id="IPR017911">
    <property type="entry name" value="MacB-like_ATP-bd"/>
</dbReference>
<dbReference type="GO" id="GO:0016887">
    <property type="term" value="F:ATP hydrolysis activity"/>
    <property type="evidence" value="ECO:0007669"/>
    <property type="project" value="InterPro"/>
</dbReference>
<dbReference type="GO" id="GO:0098796">
    <property type="term" value="C:membrane protein complex"/>
    <property type="evidence" value="ECO:0007669"/>
    <property type="project" value="UniProtKB-ARBA"/>
</dbReference>
<reference evidence="7 8" key="1">
    <citation type="submission" date="2016-10" db="EMBL/GenBank/DDBJ databases">
        <authorList>
            <person name="de Groot N.N."/>
        </authorList>
    </citation>
    <scope>NUCLEOTIDE SEQUENCE [LARGE SCALE GENOMIC DNA]</scope>
    <source>
        <strain evidence="7 8">NLAE-zl-G419</strain>
    </source>
</reference>
<evidence type="ECO:0000256" key="1">
    <source>
        <dbReference type="ARBA" id="ARBA00005417"/>
    </source>
</evidence>
<dbReference type="Pfam" id="PF00005">
    <property type="entry name" value="ABC_tran"/>
    <property type="match status" value="1"/>
</dbReference>
<gene>
    <name evidence="6" type="ORF">DBY38_08690</name>
    <name evidence="7" type="ORF">SAMN04487885_11670</name>
</gene>
<dbReference type="GO" id="GO:0005524">
    <property type="term" value="F:ATP binding"/>
    <property type="evidence" value="ECO:0007669"/>
    <property type="project" value="UniProtKB-KW"/>
</dbReference>
<dbReference type="GO" id="GO:0022857">
    <property type="term" value="F:transmembrane transporter activity"/>
    <property type="evidence" value="ECO:0007669"/>
    <property type="project" value="UniProtKB-ARBA"/>
</dbReference>
<dbReference type="InterPro" id="IPR003593">
    <property type="entry name" value="AAA+_ATPase"/>
</dbReference>
<dbReference type="EMBL" id="FOOE01000016">
    <property type="protein sequence ID" value="SFF94227.1"/>
    <property type="molecule type" value="Genomic_DNA"/>
</dbReference>
<dbReference type="RefSeq" id="WP_035770422.1">
    <property type="nucleotide sequence ID" value="NZ_BAAACD010000024.1"/>
</dbReference>
<keyword evidence="3" id="KW-0547">Nucleotide-binding</keyword>
<dbReference type="PROSITE" id="PS50893">
    <property type="entry name" value="ABC_TRANSPORTER_2"/>
    <property type="match status" value="1"/>
</dbReference>
<evidence type="ECO:0000313" key="6">
    <source>
        <dbReference type="EMBL" id="PWL52943.1"/>
    </source>
</evidence>
<dbReference type="InterPro" id="IPR003439">
    <property type="entry name" value="ABC_transporter-like_ATP-bd"/>
</dbReference>
<dbReference type="EMBL" id="QAMZ01000043">
    <property type="protein sequence ID" value="PWL52943.1"/>
    <property type="molecule type" value="Genomic_DNA"/>
</dbReference>
<comment type="similarity">
    <text evidence="1">Belongs to the ABC transporter superfamily.</text>
</comment>
<dbReference type="AlphaFoldDB" id="A0A1I2MXN6"/>
<dbReference type="PANTHER" id="PTHR42798:SF7">
    <property type="entry name" value="ALPHA-D-RIBOSE 1-METHYLPHOSPHONATE 5-TRIPHOSPHATE SYNTHASE SUBUNIT PHNL"/>
    <property type="match status" value="1"/>
</dbReference>
<sequence>MSILKLNNISKIYGKGNNAVNALNNLSLEISQGELIAIMGPSGCGKSTLLNILGCIDYPSSGQYFLFDTPIDFKKLNTLSDIRNEKISFIFQNFALIKDLTVIENVILPLKFRRIPLKSRRIVGEKYLKELGIESLAKASIRELSGGQQQRVAIARALAQETDIILADEPTGALDEENSIKIMNLLVSLNRKYNKTIIIVTHDNVVASFCDKTLYMKDGSWTTSHNITSKFSK</sequence>
<dbReference type="PROSITE" id="PS00211">
    <property type="entry name" value="ABC_TRANSPORTER_1"/>
    <property type="match status" value="1"/>
</dbReference>
<dbReference type="OrthoDB" id="9802264at2"/>
<dbReference type="InterPro" id="IPR027417">
    <property type="entry name" value="P-loop_NTPase"/>
</dbReference>
<name>A0A1I2MXN6_9CLOT</name>
<dbReference type="eggNOG" id="COG1136">
    <property type="taxonomic scope" value="Bacteria"/>
</dbReference>
<dbReference type="CDD" id="cd03255">
    <property type="entry name" value="ABC_MJ0796_LolCDE_FtsE"/>
    <property type="match status" value="1"/>
</dbReference>
<dbReference type="GeneID" id="90544451"/>
<dbReference type="SMART" id="SM00382">
    <property type="entry name" value="AAA"/>
    <property type="match status" value="1"/>
</dbReference>
<evidence type="ECO:0000259" key="5">
    <source>
        <dbReference type="PROSITE" id="PS50893"/>
    </source>
</evidence>
<proteinExistence type="inferred from homology"/>
<dbReference type="FunFam" id="3.40.50.300:FF:000032">
    <property type="entry name" value="Export ABC transporter ATP-binding protein"/>
    <property type="match status" value="1"/>
</dbReference>
<dbReference type="SUPFAM" id="SSF52540">
    <property type="entry name" value="P-loop containing nucleoside triphosphate hydrolases"/>
    <property type="match status" value="1"/>
</dbReference>
<dbReference type="PANTHER" id="PTHR42798">
    <property type="entry name" value="LIPOPROTEIN-RELEASING SYSTEM ATP-BINDING PROTEIN LOLD"/>
    <property type="match status" value="1"/>
</dbReference>
<feature type="domain" description="ABC transporter" evidence="5">
    <location>
        <begin position="4"/>
        <end position="233"/>
    </location>
</feature>